<dbReference type="Proteomes" id="UP000535908">
    <property type="component" value="Unassembled WGS sequence"/>
</dbReference>
<dbReference type="Gene3D" id="3.20.20.80">
    <property type="entry name" value="Glycosidases"/>
    <property type="match status" value="1"/>
</dbReference>
<protein>
    <submittedName>
        <fullName evidence="1">Uncharacterized protein</fullName>
    </submittedName>
</protein>
<dbReference type="RefSeq" id="WP_185525374.1">
    <property type="nucleotide sequence ID" value="NZ_JAARWN010000001.1"/>
</dbReference>
<organism evidence="1 2">
    <name type="scientific">Listeria grandensis</name>
    <dbReference type="NCBI Taxonomy" id="1494963"/>
    <lineage>
        <taxon>Bacteria</taxon>
        <taxon>Bacillati</taxon>
        <taxon>Bacillota</taxon>
        <taxon>Bacilli</taxon>
        <taxon>Bacillales</taxon>
        <taxon>Listeriaceae</taxon>
        <taxon>Listeria</taxon>
    </lineage>
</organism>
<dbReference type="AlphaFoldDB" id="A0A7X0Y1V8"/>
<evidence type="ECO:0000313" key="1">
    <source>
        <dbReference type="EMBL" id="MBC1935193.1"/>
    </source>
</evidence>
<dbReference type="EMBL" id="JAARWN010000001">
    <property type="protein sequence ID" value="MBC1935193.1"/>
    <property type="molecule type" value="Genomic_DNA"/>
</dbReference>
<name>A0A7X0Y1V8_9LIST</name>
<sequence>MSKIELIKRFRANIDTKAIWVWQADTILQADFISNLVFEKITLVFIPYSSKAVSNEKYQEFITNCHNSHIDVFALHGESDWVTSNAATSFTRINDVINFNAISPRAKFDGIHLDVEPQSLTEWKTGDRAKIIRDWINLSEQWIELAHMNNLEIGASFPYWINNQVSSPTPDGRELDETMLEMYDHYAIMAYSTDYLKTVEWSKRVVSLNAARKVFPSLEVSFQAGNISLFYNDFFEIERMIAAIDQHFNNEEGYSGVAIHDYNEYARRIRQYRLKKI</sequence>
<gene>
    <name evidence="1" type="ORF">HCA69_02360</name>
</gene>
<reference evidence="1 2" key="1">
    <citation type="submission" date="2020-03" db="EMBL/GenBank/DDBJ databases">
        <title>Soil Listeria distribution.</title>
        <authorList>
            <person name="Liao J."/>
            <person name="Wiedmann M."/>
        </authorList>
    </citation>
    <scope>NUCLEOTIDE SEQUENCE [LARGE SCALE GENOMIC DNA]</scope>
    <source>
        <strain evidence="1 2">FSL L7-0741</strain>
    </source>
</reference>
<proteinExistence type="predicted"/>
<evidence type="ECO:0000313" key="2">
    <source>
        <dbReference type="Proteomes" id="UP000535908"/>
    </source>
</evidence>
<accession>A0A7X0Y1V8</accession>
<comment type="caution">
    <text evidence="1">The sequence shown here is derived from an EMBL/GenBank/DDBJ whole genome shotgun (WGS) entry which is preliminary data.</text>
</comment>